<comment type="caution">
    <text evidence="1">The sequence shown here is derived from an EMBL/GenBank/DDBJ whole genome shotgun (WGS) entry which is preliminary data.</text>
</comment>
<name>A0A7I9UVT7_9ACTN</name>
<organism evidence="1 2">
    <name type="scientific">Gordonia crocea</name>
    <dbReference type="NCBI Taxonomy" id="589162"/>
    <lineage>
        <taxon>Bacteria</taxon>
        <taxon>Bacillati</taxon>
        <taxon>Actinomycetota</taxon>
        <taxon>Actinomycetes</taxon>
        <taxon>Mycobacteriales</taxon>
        <taxon>Gordoniaceae</taxon>
        <taxon>Gordonia</taxon>
    </lineage>
</organism>
<evidence type="ECO:0000313" key="2">
    <source>
        <dbReference type="Proteomes" id="UP000444980"/>
    </source>
</evidence>
<evidence type="ECO:0000313" key="1">
    <source>
        <dbReference type="EMBL" id="GED96890.1"/>
    </source>
</evidence>
<dbReference type="RefSeq" id="WP_161926302.1">
    <property type="nucleotide sequence ID" value="NZ_BJOU01000001.1"/>
</dbReference>
<dbReference type="AlphaFoldDB" id="A0A7I9UVT7"/>
<gene>
    <name evidence="1" type="ORF">nbrc107697_09290</name>
</gene>
<reference evidence="2" key="1">
    <citation type="submission" date="2019-06" db="EMBL/GenBank/DDBJ databases">
        <title>Gordonia isolated from sludge of a wastewater treatment plant.</title>
        <authorList>
            <person name="Tamura T."/>
            <person name="Aoyama K."/>
            <person name="Kang Y."/>
            <person name="Saito S."/>
            <person name="Akiyama N."/>
            <person name="Yazawa K."/>
            <person name="Gonoi T."/>
            <person name="Mikami Y."/>
        </authorList>
    </citation>
    <scope>NUCLEOTIDE SEQUENCE [LARGE SCALE GENOMIC DNA]</scope>
    <source>
        <strain evidence="2">NBRC 107697</strain>
    </source>
</reference>
<sequence length="48" mass="4909">MSRIELTINVVDDGEQATTVTCCTPAEETAAAEQAREASAGQCGCACC</sequence>
<accession>A0A7I9UVT7</accession>
<dbReference type="Proteomes" id="UP000444980">
    <property type="component" value="Unassembled WGS sequence"/>
</dbReference>
<proteinExistence type="predicted"/>
<protein>
    <submittedName>
        <fullName evidence="1">Uncharacterized protein</fullName>
    </submittedName>
</protein>
<keyword evidence="2" id="KW-1185">Reference proteome</keyword>
<dbReference type="EMBL" id="BJOU01000001">
    <property type="protein sequence ID" value="GED96890.1"/>
    <property type="molecule type" value="Genomic_DNA"/>
</dbReference>